<gene>
    <name evidence="6" type="ORF">IED13_17775</name>
</gene>
<dbReference type="InterPro" id="IPR039424">
    <property type="entry name" value="SBP_5"/>
</dbReference>
<evidence type="ECO:0000313" key="7">
    <source>
        <dbReference type="Proteomes" id="UP000619295"/>
    </source>
</evidence>
<keyword evidence="4" id="KW-0732">Signal</keyword>
<evidence type="ECO:0000256" key="4">
    <source>
        <dbReference type="SAM" id="SignalP"/>
    </source>
</evidence>
<feature type="domain" description="Solute-binding protein family 5" evidence="5">
    <location>
        <begin position="128"/>
        <end position="534"/>
    </location>
</feature>
<dbReference type="Proteomes" id="UP000619295">
    <property type="component" value="Unassembled WGS sequence"/>
</dbReference>
<dbReference type="Gene3D" id="3.40.190.10">
    <property type="entry name" value="Periplasmic binding protein-like II"/>
    <property type="match status" value="1"/>
</dbReference>
<name>A0A927EAX9_9HYPH</name>
<dbReference type="PANTHER" id="PTHR30290:SF62">
    <property type="entry name" value="OLIGOPEPTIDE ABC TRANSPORTER, PERIPLASMIC OLIGOPEPTIDE-BINDING PROTEIN"/>
    <property type="match status" value="1"/>
</dbReference>
<dbReference type="AlphaFoldDB" id="A0A927EAX9"/>
<evidence type="ECO:0000256" key="2">
    <source>
        <dbReference type="ARBA" id="ARBA00005695"/>
    </source>
</evidence>
<dbReference type="CDD" id="cd08500">
    <property type="entry name" value="PBP2_NikA_DppA_OppA_like_4"/>
    <property type="match status" value="1"/>
</dbReference>
<evidence type="ECO:0000313" key="6">
    <source>
        <dbReference type="EMBL" id="MBD3847553.1"/>
    </source>
</evidence>
<dbReference type="PROSITE" id="PS51318">
    <property type="entry name" value="TAT"/>
    <property type="match status" value="1"/>
</dbReference>
<dbReference type="Gene3D" id="3.10.105.10">
    <property type="entry name" value="Dipeptide-binding Protein, Domain 3"/>
    <property type="match status" value="1"/>
</dbReference>
<dbReference type="GO" id="GO:0015833">
    <property type="term" value="P:peptide transport"/>
    <property type="evidence" value="ECO:0007669"/>
    <property type="project" value="TreeGrafter"/>
</dbReference>
<feature type="chain" id="PRO_5037164976" evidence="4">
    <location>
        <begin position="22"/>
        <end position="667"/>
    </location>
</feature>
<evidence type="ECO:0000256" key="3">
    <source>
        <dbReference type="SAM" id="MobiDB-lite"/>
    </source>
</evidence>
<feature type="signal peptide" evidence="4">
    <location>
        <begin position="1"/>
        <end position="21"/>
    </location>
</feature>
<dbReference type="InterPro" id="IPR006311">
    <property type="entry name" value="TAT_signal"/>
</dbReference>
<comment type="caution">
    <text evidence="6">The sequence shown here is derived from an EMBL/GenBank/DDBJ whole genome shotgun (WGS) entry which is preliminary data.</text>
</comment>
<keyword evidence="7" id="KW-1185">Reference proteome</keyword>
<sequence length="667" mass="75721">MTKLRLPPTRRSALLLGTATAAGLGLPRALRAAPEQPPVQPSSAQAPAAQTPAAIDSPFFADRVAAGALPPVGDRIPDVPRVIDMASLGRKAGRHRGNIRLLMGDQRDLRMMTLYGYTRLVVYDDKLELVPDVLESFNVDEGRIFTLRLRPGHCWSDGSPLTSEDFRYWWEDVANNKRLSPGGPPQALFSAGEPPVFEIVSETEVRYSWKAPNPIFLPALAAAQPTYIFMPSQYLRQFHERHALKQELAAKIKENRVRDWGALHERNSRMYRPENPKLPTLEPWRNTTPLPAEQFVFERNAYFHRIDENGRQLPYADEVTMTIGTSALIPAKAAAGEADLQVRYIRFDNYTFLKEASKRMNFEVKLWKRAEGAYFALLPNLNAIDPVWRDLNRDVRYRRAISVAISRTDVNKVIFFGLARESGNTALPESPLYDPALASLWIQHDPGLANQLLDEIGLTKRDDDGVRLLPDGRRLEFTIETAGENTEETDILDLLKQNFLDVGIKIYPRSSQRDVFRRRIVAGQTIMSAWAGMDNALVTPEMEPDALAPTSTAQFQWPRWGQFIETNGREGERPSLPEANELVRLYNEWRMSVTTAQRREIWQKMLRINAEQLFTIGVINSTLQPIVVSRDLNNVPDHGLYSFEPGAFLGRYMPDTFWFRRKKDGEG</sequence>
<dbReference type="GO" id="GO:1904680">
    <property type="term" value="F:peptide transmembrane transporter activity"/>
    <property type="evidence" value="ECO:0007669"/>
    <property type="project" value="TreeGrafter"/>
</dbReference>
<proteinExistence type="inferred from homology"/>
<dbReference type="Pfam" id="PF00496">
    <property type="entry name" value="SBP_bac_5"/>
    <property type="match status" value="1"/>
</dbReference>
<comment type="similarity">
    <text evidence="2">Belongs to the bacterial solute-binding protein 5 family.</text>
</comment>
<dbReference type="EMBL" id="JACXWY010000011">
    <property type="protein sequence ID" value="MBD3847553.1"/>
    <property type="molecule type" value="Genomic_DNA"/>
</dbReference>
<protein>
    <submittedName>
        <fullName evidence="6">ABC transporter substrate-binding protein</fullName>
    </submittedName>
</protein>
<organism evidence="6 7">
    <name type="scientific">Bosea spartocytisi</name>
    <dbReference type="NCBI Taxonomy" id="2773451"/>
    <lineage>
        <taxon>Bacteria</taxon>
        <taxon>Pseudomonadati</taxon>
        <taxon>Pseudomonadota</taxon>
        <taxon>Alphaproteobacteria</taxon>
        <taxon>Hyphomicrobiales</taxon>
        <taxon>Boseaceae</taxon>
        <taxon>Bosea</taxon>
    </lineage>
</organism>
<feature type="compositionally biased region" description="Low complexity" evidence="3">
    <location>
        <begin position="41"/>
        <end position="51"/>
    </location>
</feature>
<evidence type="ECO:0000259" key="5">
    <source>
        <dbReference type="Pfam" id="PF00496"/>
    </source>
</evidence>
<dbReference type="InterPro" id="IPR000914">
    <property type="entry name" value="SBP_5_dom"/>
</dbReference>
<reference evidence="6" key="1">
    <citation type="submission" date="2020-09" db="EMBL/GenBank/DDBJ databases">
        <title>Bosea spartocytisi sp. nov. a root nodule endophyte of Spartocytisus supranubius in the high mountain ecosystem fo the Teide National Park (Canary Islands, Spain).</title>
        <authorList>
            <person name="Pulido-Suarez L."/>
            <person name="Peix A."/>
            <person name="Igual J.M."/>
            <person name="Socas-Perez N."/>
            <person name="Velazquez E."/>
            <person name="Flores-Felix J.D."/>
            <person name="Leon-Barrios M."/>
        </authorList>
    </citation>
    <scope>NUCLEOTIDE SEQUENCE</scope>
    <source>
        <strain evidence="6">SSUT16</strain>
    </source>
</reference>
<dbReference type="PANTHER" id="PTHR30290">
    <property type="entry name" value="PERIPLASMIC BINDING COMPONENT OF ABC TRANSPORTER"/>
    <property type="match status" value="1"/>
</dbReference>
<evidence type="ECO:0000256" key="1">
    <source>
        <dbReference type="ARBA" id="ARBA00004418"/>
    </source>
</evidence>
<comment type="subcellular location">
    <subcellularLocation>
        <location evidence="1">Periplasm</location>
    </subcellularLocation>
</comment>
<accession>A0A927EAX9</accession>
<dbReference type="SUPFAM" id="SSF53850">
    <property type="entry name" value="Periplasmic binding protein-like II"/>
    <property type="match status" value="1"/>
</dbReference>
<feature type="region of interest" description="Disordered" evidence="3">
    <location>
        <begin position="32"/>
        <end position="51"/>
    </location>
</feature>